<sequence length="275" mass="32063">MTQSWCPQDPDTWILDQIPSTLVGAWLPCRLEVTESHRAHGHLAVYCKRHWDNEMKESRDYGDSRCSKADAFIEEHQEEWKSQSQRALPDTSEPEEVDTDGEDEIDEDEGRDMGTDEAQTPGTYAIENTPLAHDYHDSLRFLYAFPDERAHERHPILIRREQNGFLDLRSLATSGRREVSLLKIESVEDDYVLFSGGRVYSVPPKPFDPKCDESRREQEFMDIGLNGFRRWPTLRPQEKEWDHADARLCDFAALFSLAQSAILYERYYSYHESVE</sequence>
<dbReference type="Proteomes" id="UP000053958">
    <property type="component" value="Unassembled WGS sequence"/>
</dbReference>
<evidence type="ECO:0000313" key="3">
    <source>
        <dbReference type="Proteomes" id="UP000053958"/>
    </source>
</evidence>
<organism evidence="2 3">
    <name type="scientific">Rasamsonia emersonii (strain ATCC 16479 / CBS 393.64 / IMI 116815)</name>
    <dbReference type="NCBI Taxonomy" id="1408163"/>
    <lineage>
        <taxon>Eukaryota</taxon>
        <taxon>Fungi</taxon>
        <taxon>Dikarya</taxon>
        <taxon>Ascomycota</taxon>
        <taxon>Pezizomycotina</taxon>
        <taxon>Eurotiomycetes</taxon>
        <taxon>Eurotiomycetidae</taxon>
        <taxon>Eurotiales</taxon>
        <taxon>Trichocomaceae</taxon>
        <taxon>Rasamsonia</taxon>
    </lineage>
</organism>
<evidence type="ECO:0000256" key="1">
    <source>
        <dbReference type="SAM" id="MobiDB-lite"/>
    </source>
</evidence>
<feature type="region of interest" description="Disordered" evidence="1">
    <location>
        <begin position="76"/>
        <end position="122"/>
    </location>
</feature>
<dbReference type="EMBL" id="LASV01000459">
    <property type="protein sequence ID" value="KKA18404.1"/>
    <property type="molecule type" value="Genomic_DNA"/>
</dbReference>
<dbReference type="RefSeq" id="XP_013325016.1">
    <property type="nucleotide sequence ID" value="XM_013469562.1"/>
</dbReference>
<protein>
    <submittedName>
        <fullName evidence="2">Uncharacterized protein</fullName>
    </submittedName>
</protein>
<keyword evidence="3" id="KW-1185">Reference proteome</keyword>
<name>A0A0F4YJK7_RASE3</name>
<dbReference type="AlphaFoldDB" id="A0A0F4YJK7"/>
<dbReference type="GeneID" id="25319916"/>
<proteinExistence type="predicted"/>
<gene>
    <name evidence="2" type="ORF">T310_7646</name>
</gene>
<comment type="caution">
    <text evidence="2">The sequence shown here is derived from an EMBL/GenBank/DDBJ whole genome shotgun (WGS) entry which is preliminary data.</text>
</comment>
<reference evidence="2 3" key="1">
    <citation type="submission" date="2015-04" db="EMBL/GenBank/DDBJ databases">
        <authorList>
            <person name="Heijne W.H."/>
            <person name="Fedorova N.D."/>
            <person name="Nierman W.C."/>
            <person name="Vollebregt A.W."/>
            <person name="Zhao Z."/>
            <person name="Wu L."/>
            <person name="Kumar M."/>
            <person name="Stam H."/>
            <person name="van den Berg M.A."/>
            <person name="Pel H.J."/>
        </authorList>
    </citation>
    <scope>NUCLEOTIDE SEQUENCE [LARGE SCALE GENOMIC DNA]</scope>
    <source>
        <strain evidence="2 3">CBS 393.64</strain>
    </source>
</reference>
<feature type="compositionally biased region" description="Acidic residues" evidence="1">
    <location>
        <begin position="92"/>
        <end position="110"/>
    </location>
</feature>
<accession>A0A0F4YJK7</accession>
<evidence type="ECO:0000313" key="2">
    <source>
        <dbReference type="EMBL" id="KKA18404.1"/>
    </source>
</evidence>